<feature type="transmembrane region" description="Helical" evidence="7">
    <location>
        <begin position="20"/>
        <end position="43"/>
    </location>
</feature>
<proteinExistence type="inferred from homology"/>
<feature type="domain" description="Rhodopsin" evidence="8">
    <location>
        <begin position="40"/>
        <end position="312"/>
    </location>
</feature>
<evidence type="ECO:0000256" key="1">
    <source>
        <dbReference type="ARBA" id="ARBA00004141"/>
    </source>
</evidence>
<dbReference type="PANTHER" id="PTHR33048">
    <property type="entry name" value="PTH11-LIKE INTEGRAL MEMBRANE PROTEIN (AFU_ORTHOLOGUE AFUA_5G11245)"/>
    <property type="match status" value="1"/>
</dbReference>
<dbReference type="GO" id="GO:0016020">
    <property type="term" value="C:membrane"/>
    <property type="evidence" value="ECO:0007669"/>
    <property type="project" value="UniProtKB-SubCell"/>
</dbReference>
<feature type="region of interest" description="Disordered" evidence="6">
    <location>
        <begin position="325"/>
        <end position="357"/>
    </location>
</feature>
<protein>
    <recommendedName>
        <fullName evidence="8">Rhodopsin domain-containing protein</fullName>
    </recommendedName>
</protein>
<feature type="transmembrane region" description="Helical" evidence="7">
    <location>
        <begin position="55"/>
        <end position="75"/>
    </location>
</feature>
<dbReference type="InterPro" id="IPR049326">
    <property type="entry name" value="Rhodopsin_dom_fungi"/>
</dbReference>
<evidence type="ECO:0000256" key="7">
    <source>
        <dbReference type="SAM" id="Phobius"/>
    </source>
</evidence>
<name>A0AAN8EPP9_9EURO</name>
<evidence type="ECO:0000256" key="2">
    <source>
        <dbReference type="ARBA" id="ARBA00022692"/>
    </source>
</evidence>
<evidence type="ECO:0000256" key="4">
    <source>
        <dbReference type="ARBA" id="ARBA00023136"/>
    </source>
</evidence>
<organism evidence="9 10">
    <name type="scientific">Knufia fluminis</name>
    <dbReference type="NCBI Taxonomy" id="191047"/>
    <lineage>
        <taxon>Eukaryota</taxon>
        <taxon>Fungi</taxon>
        <taxon>Dikarya</taxon>
        <taxon>Ascomycota</taxon>
        <taxon>Pezizomycotina</taxon>
        <taxon>Eurotiomycetes</taxon>
        <taxon>Chaetothyriomycetidae</taxon>
        <taxon>Chaetothyriales</taxon>
        <taxon>Trichomeriaceae</taxon>
        <taxon>Knufia</taxon>
    </lineage>
</organism>
<evidence type="ECO:0000313" key="10">
    <source>
        <dbReference type="Proteomes" id="UP001316803"/>
    </source>
</evidence>
<dbReference type="EMBL" id="JAKLMC020000021">
    <property type="protein sequence ID" value="KAK5951331.1"/>
    <property type="molecule type" value="Genomic_DNA"/>
</dbReference>
<keyword evidence="3 7" id="KW-1133">Transmembrane helix</keyword>
<comment type="subcellular location">
    <subcellularLocation>
        <location evidence="1">Membrane</location>
        <topology evidence="1">Multi-pass membrane protein</topology>
    </subcellularLocation>
</comment>
<evidence type="ECO:0000259" key="8">
    <source>
        <dbReference type="Pfam" id="PF20684"/>
    </source>
</evidence>
<comment type="caution">
    <text evidence="9">The sequence shown here is derived from an EMBL/GenBank/DDBJ whole genome shotgun (WGS) entry which is preliminary data.</text>
</comment>
<dbReference type="Proteomes" id="UP001316803">
    <property type="component" value="Unassembled WGS sequence"/>
</dbReference>
<feature type="transmembrane region" description="Helical" evidence="7">
    <location>
        <begin position="206"/>
        <end position="227"/>
    </location>
</feature>
<sequence>MAYDDSGRQDRTYGNNGPGATLNTTSIIGIVVGLLLIINRLYWRWVKGTPGIDDLIIVFAWLALLALGVVTYVAVDYGYGRKSITLTRAEASDAVRVSTGPKKTALDVRGAPLTRSVSQMFYLYQIFYKLSLNLSKLSILTLYLRVFDTKDWFGKITKFLIFLVISYTTSIIVANIFICAPISTYWNTTLPEDASRKGARCINILGYWYASSLYNILSEALMLFSVLARIWTLPSHSQPPILQFRQKINLTIVLGLGFFTLLTSILRVTTLDQAAQQADKTGGTLTSTIWSSVETCLGLAVANLPMMRQLLRWRGWSCGRWFSSTAGKSRGEHSRRRSEHTPAPQHGSGTNSRRPTVPHISASQIHMQRDFQREVVTSDDGSIEDVEAQPFRHVEFRTRPSSGCTSPAKSFKNGLISSTEISGGSIAPSIASTLRSPTEPMPMVRISTEPSTTSLHSAVMQPMVQAHVKGGRDSR</sequence>
<accession>A0AAN8EPP9</accession>
<feature type="transmembrane region" description="Helical" evidence="7">
    <location>
        <begin position="126"/>
        <end position="147"/>
    </location>
</feature>
<gene>
    <name evidence="9" type="ORF">OHC33_007749</name>
</gene>
<dbReference type="AlphaFoldDB" id="A0AAN8EPP9"/>
<dbReference type="InterPro" id="IPR052337">
    <property type="entry name" value="SAT4-like"/>
</dbReference>
<keyword evidence="4 7" id="KW-0472">Membrane</keyword>
<reference evidence="9 10" key="1">
    <citation type="submission" date="2022-12" db="EMBL/GenBank/DDBJ databases">
        <title>Genomic features and morphological characterization of a novel Knufia sp. strain isolated from spacecraft assembly facility.</title>
        <authorList>
            <person name="Teixeira M."/>
            <person name="Chander A.M."/>
            <person name="Stajich J.E."/>
            <person name="Venkateswaran K."/>
        </authorList>
    </citation>
    <scope>NUCLEOTIDE SEQUENCE [LARGE SCALE GENOMIC DNA]</scope>
    <source>
        <strain evidence="9 10">FJI-L2-BK-P2</strain>
    </source>
</reference>
<evidence type="ECO:0000313" key="9">
    <source>
        <dbReference type="EMBL" id="KAK5951331.1"/>
    </source>
</evidence>
<evidence type="ECO:0000256" key="5">
    <source>
        <dbReference type="ARBA" id="ARBA00038359"/>
    </source>
</evidence>
<evidence type="ECO:0000256" key="3">
    <source>
        <dbReference type="ARBA" id="ARBA00022989"/>
    </source>
</evidence>
<keyword evidence="2 7" id="KW-0812">Transmembrane</keyword>
<feature type="transmembrane region" description="Helical" evidence="7">
    <location>
        <begin position="248"/>
        <end position="268"/>
    </location>
</feature>
<dbReference type="PANTHER" id="PTHR33048:SF55">
    <property type="entry name" value="INTEGRAL MEMBRANE PROTEIN"/>
    <property type="match status" value="1"/>
</dbReference>
<evidence type="ECO:0000256" key="6">
    <source>
        <dbReference type="SAM" id="MobiDB-lite"/>
    </source>
</evidence>
<feature type="transmembrane region" description="Helical" evidence="7">
    <location>
        <begin position="159"/>
        <end position="186"/>
    </location>
</feature>
<dbReference type="Pfam" id="PF20684">
    <property type="entry name" value="Fung_rhodopsin"/>
    <property type="match status" value="1"/>
</dbReference>
<comment type="similarity">
    <text evidence="5">Belongs to the SAT4 family.</text>
</comment>
<keyword evidence="10" id="KW-1185">Reference proteome</keyword>
<feature type="transmembrane region" description="Helical" evidence="7">
    <location>
        <begin position="288"/>
        <end position="306"/>
    </location>
</feature>